<dbReference type="GO" id="GO:0046982">
    <property type="term" value="F:protein heterodimerization activity"/>
    <property type="evidence" value="ECO:0007669"/>
    <property type="project" value="InterPro"/>
</dbReference>
<dbReference type="GO" id="GO:0030527">
    <property type="term" value="F:structural constituent of chromatin"/>
    <property type="evidence" value="ECO:0007669"/>
    <property type="project" value="InterPro"/>
</dbReference>
<comment type="subunit">
    <text evidence="8">The nucleosome is a histone octamer containing two molecules each of H2A, H2B, H3 and H4 assembled in one H3-H4 heterotetramer and two H2A-H2B heterodimers. The octamer wraps approximately 147 bp of DNA.</text>
</comment>
<evidence type="ECO:0000256" key="3">
    <source>
        <dbReference type="ARBA" id="ARBA00010691"/>
    </source>
</evidence>
<dbReference type="AlphaFoldDB" id="A0A8T2VPV5"/>
<dbReference type="GO" id="GO:0003677">
    <property type="term" value="F:DNA binding"/>
    <property type="evidence" value="ECO:0007669"/>
    <property type="project" value="UniProtKB-KW"/>
</dbReference>
<name>A0A8T2VPV5_CERRI</name>
<dbReference type="CDD" id="cd00074">
    <property type="entry name" value="HFD_H2A"/>
    <property type="match status" value="1"/>
</dbReference>
<feature type="domain" description="Histone H2A C-terminal" evidence="11">
    <location>
        <begin position="97"/>
        <end position="123"/>
    </location>
</feature>
<evidence type="ECO:0000256" key="5">
    <source>
        <dbReference type="ARBA" id="ARBA00023125"/>
    </source>
</evidence>
<comment type="caution">
    <text evidence="12">The sequence shown here is derived from an EMBL/GenBank/DDBJ whole genome shotgun (WGS) entry which is preliminary data.</text>
</comment>
<evidence type="ECO:0000313" key="13">
    <source>
        <dbReference type="Proteomes" id="UP000825935"/>
    </source>
</evidence>
<keyword evidence="5 8" id="KW-0238">DNA-binding</keyword>
<keyword evidence="4 8" id="KW-0158">Chromosome</keyword>
<organism evidence="12 13">
    <name type="scientific">Ceratopteris richardii</name>
    <name type="common">Triangle waterfern</name>
    <dbReference type="NCBI Taxonomy" id="49495"/>
    <lineage>
        <taxon>Eukaryota</taxon>
        <taxon>Viridiplantae</taxon>
        <taxon>Streptophyta</taxon>
        <taxon>Embryophyta</taxon>
        <taxon>Tracheophyta</taxon>
        <taxon>Polypodiopsida</taxon>
        <taxon>Polypodiidae</taxon>
        <taxon>Polypodiales</taxon>
        <taxon>Pteridineae</taxon>
        <taxon>Pteridaceae</taxon>
        <taxon>Parkerioideae</taxon>
        <taxon>Ceratopteris</taxon>
    </lineage>
</organism>
<feature type="domain" description="Core Histone H2A/H2B/H3" evidence="10">
    <location>
        <begin position="20"/>
        <end position="94"/>
    </location>
</feature>
<dbReference type="PRINTS" id="PR00620">
    <property type="entry name" value="HISTONEH2A"/>
</dbReference>
<gene>
    <name evidence="12" type="ORF">KP509_01G058500</name>
</gene>
<dbReference type="InterPro" id="IPR002119">
    <property type="entry name" value="Histone_H2A"/>
</dbReference>
<comment type="similarity">
    <text evidence="3 8">Belongs to the histone H2A family.</text>
</comment>
<evidence type="ECO:0000256" key="1">
    <source>
        <dbReference type="ARBA" id="ARBA00004123"/>
    </source>
</evidence>
<feature type="region of interest" description="Disordered" evidence="9">
    <location>
        <begin position="128"/>
        <end position="157"/>
    </location>
</feature>
<keyword evidence="6 8" id="KW-0539">Nucleus</keyword>
<dbReference type="Proteomes" id="UP000825935">
    <property type="component" value="Chromosome 1"/>
</dbReference>
<evidence type="ECO:0000256" key="7">
    <source>
        <dbReference type="ARBA" id="ARBA00023269"/>
    </source>
</evidence>
<dbReference type="OrthoDB" id="9421954at2759"/>
<proteinExistence type="inferred from homology"/>
<accession>A0A8T2VPV5</accession>
<dbReference type="PANTHER" id="PTHR23430">
    <property type="entry name" value="HISTONE H2A"/>
    <property type="match status" value="1"/>
</dbReference>
<dbReference type="Pfam" id="PF16211">
    <property type="entry name" value="Histone_H2A_C"/>
    <property type="match status" value="1"/>
</dbReference>
<dbReference type="SMART" id="SM00414">
    <property type="entry name" value="H2A"/>
    <property type="match status" value="1"/>
</dbReference>
<dbReference type="SUPFAM" id="SSF47113">
    <property type="entry name" value="Histone-fold"/>
    <property type="match status" value="1"/>
</dbReference>
<dbReference type="InterPro" id="IPR009072">
    <property type="entry name" value="Histone-fold"/>
</dbReference>
<reference evidence="12" key="1">
    <citation type="submission" date="2021-08" db="EMBL/GenBank/DDBJ databases">
        <title>WGS assembly of Ceratopteris richardii.</title>
        <authorList>
            <person name="Marchant D.B."/>
            <person name="Chen G."/>
            <person name="Jenkins J."/>
            <person name="Shu S."/>
            <person name="Leebens-Mack J."/>
            <person name="Grimwood J."/>
            <person name="Schmutz J."/>
            <person name="Soltis P."/>
            <person name="Soltis D."/>
            <person name="Chen Z.-H."/>
        </authorList>
    </citation>
    <scope>NUCLEOTIDE SEQUENCE</scope>
    <source>
        <strain evidence="12">Whitten #5841</strain>
        <tissue evidence="12">Leaf</tissue>
    </source>
</reference>
<comment type="subcellular location">
    <subcellularLocation>
        <location evidence="2">Chromosome</location>
    </subcellularLocation>
    <subcellularLocation>
        <location evidence="1 8">Nucleus</location>
    </subcellularLocation>
</comment>
<evidence type="ECO:0000256" key="8">
    <source>
        <dbReference type="RuleBase" id="RU003767"/>
    </source>
</evidence>
<dbReference type="GO" id="GO:0000786">
    <property type="term" value="C:nucleosome"/>
    <property type="evidence" value="ECO:0007669"/>
    <property type="project" value="UniProtKB-KW"/>
</dbReference>
<dbReference type="InterPro" id="IPR007125">
    <property type="entry name" value="H2A/H2B/H3"/>
</dbReference>
<evidence type="ECO:0000313" key="12">
    <source>
        <dbReference type="EMBL" id="KAH7446479.1"/>
    </source>
</evidence>
<keyword evidence="13" id="KW-1185">Reference proteome</keyword>
<protein>
    <recommendedName>
        <fullName evidence="8">Histone H2A</fullName>
    </recommendedName>
</protein>
<dbReference type="GO" id="GO:0005634">
    <property type="term" value="C:nucleus"/>
    <property type="evidence" value="ECO:0007669"/>
    <property type="project" value="UniProtKB-SubCell"/>
</dbReference>
<dbReference type="InterPro" id="IPR032454">
    <property type="entry name" value="Histone_H2A_C"/>
</dbReference>
<dbReference type="InterPro" id="IPR032458">
    <property type="entry name" value="Histone_H2A_CS"/>
</dbReference>
<evidence type="ECO:0000256" key="4">
    <source>
        <dbReference type="ARBA" id="ARBA00022454"/>
    </source>
</evidence>
<evidence type="ECO:0000256" key="9">
    <source>
        <dbReference type="SAM" id="MobiDB-lite"/>
    </source>
</evidence>
<evidence type="ECO:0000259" key="10">
    <source>
        <dbReference type="Pfam" id="PF00125"/>
    </source>
</evidence>
<keyword evidence="7 8" id="KW-0544">Nucleosome core</keyword>
<dbReference type="Gene3D" id="1.10.20.10">
    <property type="entry name" value="Histone, subunit A"/>
    <property type="match status" value="1"/>
</dbReference>
<dbReference type="Pfam" id="PF00125">
    <property type="entry name" value="Histone"/>
    <property type="match status" value="1"/>
</dbReference>
<evidence type="ECO:0000256" key="2">
    <source>
        <dbReference type="ARBA" id="ARBA00004286"/>
    </source>
</evidence>
<dbReference type="EMBL" id="CM035406">
    <property type="protein sequence ID" value="KAH7446479.1"/>
    <property type="molecule type" value="Genomic_DNA"/>
</dbReference>
<dbReference type="PROSITE" id="PS00046">
    <property type="entry name" value="HISTONE_H2A"/>
    <property type="match status" value="1"/>
</dbReference>
<sequence length="157" mass="17607">MQDRPVMLQQRPARYRFSNKGSRSERAGLYFPVGRVGRRLRCGNYSKRVTVGADVYLSAVLEYLTGELLELAGNAAMENKKHKISNRHIQLAIRFDKELSQLLSHAVIPSAGVAPFIHPFLKKRRSRQPASLRLADSSDGGDPHSGCQKMYPVSTQQ</sequence>
<evidence type="ECO:0000259" key="11">
    <source>
        <dbReference type="Pfam" id="PF16211"/>
    </source>
</evidence>
<evidence type="ECO:0000256" key="6">
    <source>
        <dbReference type="ARBA" id="ARBA00023242"/>
    </source>
</evidence>